<dbReference type="InterPro" id="IPR022601">
    <property type="entry name" value="DUF3160"/>
</dbReference>
<evidence type="ECO:0000256" key="1">
    <source>
        <dbReference type="SAM" id="SignalP"/>
    </source>
</evidence>
<dbReference type="AlphaFoldDB" id="A0A1H3QLK4"/>
<feature type="signal peptide" evidence="1">
    <location>
        <begin position="1"/>
        <end position="20"/>
    </location>
</feature>
<accession>A0A1H3QLK4</accession>
<dbReference type="Pfam" id="PF11369">
    <property type="entry name" value="DUF3160"/>
    <property type="match status" value="1"/>
</dbReference>
<organism evidence="2 3">
    <name type="scientific">Proteiniborus ethanoligenes</name>
    <dbReference type="NCBI Taxonomy" id="415015"/>
    <lineage>
        <taxon>Bacteria</taxon>
        <taxon>Bacillati</taxon>
        <taxon>Bacillota</taxon>
        <taxon>Clostridia</taxon>
        <taxon>Eubacteriales</taxon>
        <taxon>Proteiniborus</taxon>
    </lineage>
</organism>
<feature type="chain" id="PRO_5038333309" description="DUF3160 domain-containing protein" evidence="1">
    <location>
        <begin position="21"/>
        <end position="754"/>
    </location>
</feature>
<name>A0A1H3QLK4_9FIRM</name>
<evidence type="ECO:0000313" key="3">
    <source>
        <dbReference type="Proteomes" id="UP000198625"/>
    </source>
</evidence>
<dbReference type="RefSeq" id="WP_091730557.1">
    <property type="nucleotide sequence ID" value="NZ_FNQE01000021.1"/>
</dbReference>
<sequence>MRRLSLCLIIIMVMSSFLVGCNNENVINPGEGPINKEEAPKGKQSSIDWTIPEEIHNIHIPYNPTAYEAKVLPYTIAEDLSNIENINQFSGFTHEQKKMLSKNGFVVLPSRDTKIYYAYEENEYLGVPNFVTTDSVLHLYHQFFDKSLIFLEGEILYKDLEALTDRMLIKSIELLNEIKDEELKDIQKSNIAYFLIAKMLLEGDSNIEVSLDEGIMALANSEYALIQEAGGYGDSPLFHIKLDYSQFIVRGHYTRNENLEKFFKTMMWYGFTPIELMNLRTEELYYENTIKALLMTYTAFREYEGYNDIKAWNNIYEPTGFYVGQSDDINLLDIKDMIIGVFGEDVDINKIIDKAYYDKIHQGVKDLRKAEIVGSFMTKDETKSFKFMGQRYILDGYIMQELMDVYYRPVPNGLDVMGVLGSKYGEDLLFKFYEPQKQWSLYAERYNHLKAEIESYSDELWQKNLYNGWLWSIQKQLTEFHKDSGMPIFMTNDSWKSKSLNTALSSYAELKHDTVLYGKQPVAEMGGPLEFADQHYVEPNIELYDTLLWLMKYTVENLEARGLLNDSLKEGSKEYIKLLELLKSTSQKELDNEPLSEDEKMNLLWIGGVMENIINCYTYGSVSKEELLNGAYPIEKSAMLISDVATVPNHHYLSMGTGYFDHIYVVVPVEDKLYLTRGSVYSYYEFLSDKRLTDEEWWELHGLKTIKDSGFEYLEYGEPSSKLPAQPFWVSTFKSKTNNVDIEPLEVDWEKLNE</sequence>
<dbReference type="Proteomes" id="UP000198625">
    <property type="component" value="Unassembled WGS sequence"/>
</dbReference>
<keyword evidence="3" id="KW-1185">Reference proteome</keyword>
<reference evidence="3" key="1">
    <citation type="submission" date="2016-10" db="EMBL/GenBank/DDBJ databases">
        <authorList>
            <person name="Varghese N."/>
            <person name="Submissions S."/>
        </authorList>
    </citation>
    <scope>NUCLEOTIDE SEQUENCE [LARGE SCALE GENOMIC DNA]</scope>
    <source>
        <strain evidence="3">DSM 21650</strain>
    </source>
</reference>
<gene>
    <name evidence="2" type="ORF">SAMN05660462_01984</name>
</gene>
<evidence type="ECO:0008006" key="4">
    <source>
        <dbReference type="Google" id="ProtNLM"/>
    </source>
</evidence>
<dbReference type="PROSITE" id="PS51257">
    <property type="entry name" value="PROKAR_LIPOPROTEIN"/>
    <property type="match status" value="1"/>
</dbReference>
<dbReference type="STRING" id="415015.SAMN05660462_01984"/>
<evidence type="ECO:0000313" key="2">
    <source>
        <dbReference type="EMBL" id="SDZ13918.1"/>
    </source>
</evidence>
<keyword evidence="1" id="KW-0732">Signal</keyword>
<proteinExistence type="predicted"/>
<protein>
    <recommendedName>
        <fullName evidence="4">DUF3160 domain-containing protein</fullName>
    </recommendedName>
</protein>
<dbReference type="OrthoDB" id="353549at2"/>
<dbReference type="EMBL" id="FNQE01000021">
    <property type="protein sequence ID" value="SDZ13918.1"/>
    <property type="molecule type" value="Genomic_DNA"/>
</dbReference>
<dbReference type="SMART" id="SM01325">
    <property type="entry name" value="DUF3160"/>
    <property type="match status" value="1"/>
</dbReference>